<dbReference type="Proteomes" id="UP001529245">
    <property type="component" value="Unassembled WGS sequence"/>
</dbReference>
<organism evidence="1 2">
    <name type="scientific">Alicyclobacillus sendaiensis PA2</name>
    <dbReference type="NCBI Taxonomy" id="3029425"/>
    <lineage>
        <taxon>Bacteria</taxon>
        <taxon>Bacillati</taxon>
        <taxon>Bacillota</taxon>
        <taxon>Bacilli</taxon>
        <taxon>Bacillales</taxon>
        <taxon>Alicyclobacillaceae</taxon>
        <taxon>Alicyclobacillus</taxon>
    </lineage>
</organism>
<name>A0ABT6Y1P1_ALISE</name>
<evidence type="ECO:0000313" key="2">
    <source>
        <dbReference type="Proteomes" id="UP001529245"/>
    </source>
</evidence>
<gene>
    <name evidence="1" type="ORF">QID03_13850</name>
</gene>
<protein>
    <submittedName>
        <fullName evidence="1">Uncharacterized protein</fullName>
    </submittedName>
</protein>
<dbReference type="RefSeq" id="WP_283204638.1">
    <property type="nucleotide sequence ID" value="NZ_JASGCB010000040.1"/>
</dbReference>
<accession>A0ABT6Y1P1</accession>
<evidence type="ECO:0000313" key="1">
    <source>
        <dbReference type="EMBL" id="MDI9261243.1"/>
    </source>
</evidence>
<sequence length="248" mass="28283">MLDVVGVTDVHRLMTVDRLLAGEDKEESGEKRDGPGVKRGPRVAKRLTASAFRWMKVRDRVWLARDFRGKFVRVEQTQVGWHVAYGRFSTDEPGEKPEMHRVYFGPDAEMAWGTAATYAQIGLSRSAVDAEAEWMEMPPTDKQAAALQRRGLAVPQTRWEAAELLTKPTPKQEDLLKRIFKANNIPYALLPETMDEANALLNAVLGQRLERQEFLVRYSMVLPHRWEMFRDVVQRHEEAKAVAEAIGV</sequence>
<comment type="caution">
    <text evidence="1">The sequence shown here is derived from an EMBL/GenBank/DDBJ whole genome shotgun (WGS) entry which is preliminary data.</text>
</comment>
<proteinExistence type="predicted"/>
<reference evidence="1 2" key="1">
    <citation type="submission" date="2023-04" db="EMBL/GenBank/DDBJ databases">
        <title>A. sendaiensis sub sp. chiapanensis a novel subspecie with specific adaptation in bacterial cell wall isolated from an active volcano.</title>
        <authorList>
            <person name="Alvarez Gutierrez P.E."/>
            <person name="Ortiz Cortes L.Y."/>
        </authorList>
    </citation>
    <scope>NUCLEOTIDE SEQUENCE [LARGE SCALE GENOMIC DNA]</scope>
    <source>
        <strain evidence="1 2">PA2</strain>
    </source>
</reference>
<keyword evidence="2" id="KW-1185">Reference proteome</keyword>
<dbReference type="EMBL" id="JASGCB010000040">
    <property type="protein sequence ID" value="MDI9261243.1"/>
    <property type="molecule type" value="Genomic_DNA"/>
</dbReference>